<dbReference type="PIRSF" id="PIRSF000350">
    <property type="entry name" value="Mercury_reductase_MerA"/>
    <property type="match status" value="1"/>
</dbReference>
<sequence length="454" mass="49566">MNKHYDYLAIGGGSGGIASINRAASYGKKCALIEDKKLGGTCVNVGCVPKKIMWHAAQIAEAIHVYGADYGFNIELSTFDWPKLIESRNAYINRIHQSYKRVLSHNDVDVITGFARFIDVHTVEVNGEKISADHVLIATGGYPDHPDIPGVEYGIDSDGFFDLHETPKRVAVVGAGYIAVEIAGVLNALGVETDLLVRKHAPLRHFDPLIVENLVNTMKQGGEERKIKLHTEAVPQAVIKNANGSLELQLENGKSLTVDHVIWAIGRKPATDKLNLDACGMKINDKGYIEVDKFQNTSVKGIYAVGDNTGAVELTPVAVAAGRRLSERLFNNKLNEYLDYNNIPTVVFSHPPIGTIGLTEPQAREKFGADQVKVYHSSFTAMYSAVTQHRQPCHMKLVCSGSDEKIVGIHGIGFGMDEILQGFAVAVKMGATKKDFDNTVAIHPTSAEEFVTMR</sequence>
<keyword evidence="16" id="KW-0547">Nucleotide-binding</keyword>
<dbReference type="Pfam" id="PF02852">
    <property type="entry name" value="Pyr_redox_dim"/>
    <property type="match status" value="1"/>
</dbReference>
<dbReference type="OrthoDB" id="9800167at2"/>
<feature type="binding site" evidence="16">
    <location>
        <position position="51"/>
    </location>
    <ligand>
        <name>FAD</name>
        <dbReference type="ChEBI" id="CHEBI:57692"/>
    </ligand>
</feature>
<feature type="disulfide bond" description="Redox-active" evidence="17">
    <location>
        <begin position="42"/>
        <end position="47"/>
    </location>
</feature>
<comment type="function">
    <text evidence="14">Catalyzes the reduction of glutathione disulfide (GSSG) to reduced glutathione (GSH). Constitutes the major mechanism to maintain a high GSH:GSSG ratio in the cytosol.</text>
</comment>
<evidence type="ECO:0000256" key="1">
    <source>
        <dbReference type="ARBA" id="ARBA00004496"/>
    </source>
</evidence>
<accession>A0A2U8I5V1</accession>
<feature type="binding site" evidence="16">
    <location>
        <begin position="174"/>
        <end position="181"/>
    </location>
    <ligand>
        <name>NAD(+)</name>
        <dbReference type="ChEBI" id="CHEBI:57540"/>
    </ligand>
</feature>
<keyword evidence="9" id="KW-0521">NADP</keyword>
<keyword evidence="7 18" id="KW-0285">Flavoprotein</keyword>
<evidence type="ECO:0000256" key="16">
    <source>
        <dbReference type="PIRSR" id="PIRSR000350-3"/>
    </source>
</evidence>
<dbReference type="InterPro" id="IPR046952">
    <property type="entry name" value="GSHR/TRXR-like"/>
</dbReference>
<dbReference type="PROSITE" id="PS00076">
    <property type="entry name" value="PYRIDINE_REDOX_1"/>
    <property type="match status" value="1"/>
</dbReference>
<keyword evidence="12 18" id="KW-0676">Redox-active center</keyword>
<dbReference type="InterPro" id="IPR001100">
    <property type="entry name" value="Pyr_nuc-diS_OxRdtase"/>
</dbReference>
<dbReference type="NCBIfam" id="NF004776">
    <property type="entry name" value="PRK06116.1"/>
    <property type="match status" value="1"/>
</dbReference>
<dbReference type="InterPro" id="IPR006322">
    <property type="entry name" value="Glutathione_Rdtase_euk/bac"/>
</dbReference>
<evidence type="ECO:0000256" key="14">
    <source>
        <dbReference type="ARBA" id="ARBA00056905"/>
    </source>
</evidence>
<comment type="catalytic activity">
    <reaction evidence="13">
        <text>2 glutathione + NADP(+) = glutathione disulfide + NADPH + H(+)</text>
        <dbReference type="Rhea" id="RHEA:11740"/>
        <dbReference type="ChEBI" id="CHEBI:15378"/>
        <dbReference type="ChEBI" id="CHEBI:57783"/>
        <dbReference type="ChEBI" id="CHEBI:57925"/>
        <dbReference type="ChEBI" id="CHEBI:58297"/>
        <dbReference type="ChEBI" id="CHEBI:58349"/>
        <dbReference type="EC" id="1.8.1.7"/>
    </reaction>
</comment>
<evidence type="ECO:0000256" key="3">
    <source>
        <dbReference type="ARBA" id="ARBA00011738"/>
    </source>
</evidence>
<dbReference type="SUPFAM" id="SSF55424">
    <property type="entry name" value="FAD/NAD-linked reductases, dimerisation (C-terminal) domain"/>
    <property type="match status" value="1"/>
</dbReference>
<feature type="active site" description="Proton acceptor" evidence="15">
    <location>
        <position position="443"/>
    </location>
</feature>
<keyword evidence="16" id="KW-0520">NAD</keyword>
<feature type="binding site" evidence="16">
    <location>
        <position position="266"/>
    </location>
    <ligand>
        <name>NAD(+)</name>
        <dbReference type="ChEBI" id="CHEBI:57540"/>
    </ligand>
</feature>
<evidence type="ECO:0000256" key="13">
    <source>
        <dbReference type="ARBA" id="ARBA00049142"/>
    </source>
</evidence>
<proteinExistence type="inferred from homology"/>
<dbReference type="PANTHER" id="PTHR42737:SF2">
    <property type="entry name" value="GLUTATHIONE REDUCTASE"/>
    <property type="match status" value="1"/>
</dbReference>
<evidence type="ECO:0000256" key="7">
    <source>
        <dbReference type="ARBA" id="ARBA00022630"/>
    </source>
</evidence>
<dbReference type="FunFam" id="3.30.390.30:FF:000003">
    <property type="entry name" value="Glutathione reductase"/>
    <property type="match status" value="1"/>
</dbReference>
<comment type="cofactor">
    <cofactor evidence="16">
        <name>FAD</name>
        <dbReference type="ChEBI" id="CHEBI:57692"/>
    </cofactor>
    <text evidence="16">Binds 1 FAD per subunit.</text>
</comment>
<dbReference type="GO" id="GO:0034599">
    <property type="term" value="P:cellular response to oxidative stress"/>
    <property type="evidence" value="ECO:0007669"/>
    <property type="project" value="TreeGrafter"/>
</dbReference>
<evidence type="ECO:0000256" key="5">
    <source>
        <dbReference type="ARBA" id="ARBA00017111"/>
    </source>
</evidence>
<evidence type="ECO:0000256" key="15">
    <source>
        <dbReference type="PIRSR" id="PIRSR000350-2"/>
    </source>
</evidence>
<feature type="domain" description="Pyridine nucleotide-disulphide oxidoreductase dimerisation" evidence="19">
    <location>
        <begin position="343"/>
        <end position="453"/>
    </location>
</feature>
<protein>
    <recommendedName>
        <fullName evidence="5">Glutathione reductase</fullName>
        <ecNumber evidence="4">1.8.1.7</ecNumber>
    </recommendedName>
</protein>
<dbReference type="STRING" id="1878942.GCA_900128755_00855"/>
<evidence type="ECO:0000256" key="18">
    <source>
        <dbReference type="RuleBase" id="RU003691"/>
    </source>
</evidence>
<dbReference type="EMBL" id="CP021659">
    <property type="protein sequence ID" value="AWK14518.1"/>
    <property type="molecule type" value="Genomic_DNA"/>
</dbReference>
<dbReference type="InterPro" id="IPR016156">
    <property type="entry name" value="FAD/NAD-linked_Rdtase_dimer_sf"/>
</dbReference>
<dbReference type="InterPro" id="IPR004099">
    <property type="entry name" value="Pyr_nucl-diS_OxRdtase_dimer"/>
</dbReference>
<comment type="similarity">
    <text evidence="2 18">Belongs to the class-I pyridine nucleotide-disulfide oxidoreductase family.</text>
</comment>
<evidence type="ECO:0000256" key="17">
    <source>
        <dbReference type="PIRSR" id="PIRSR000350-4"/>
    </source>
</evidence>
<dbReference type="PRINTS" id="PR00368">
    <property type="entry name" value="FADPNR"/>
</dbReference>
<evidence type="ECO:0000259" key="19">
    <source>
        <dbReference type="Pfam" id="PF02852"/>
    </source>
</evidence>
<dbReference type="Proteomes" id="UP000261875">
    <property type="component" value="Chromosome"/>
</dbReference>
<evidence type="ECO:0000313" key="22">
    <source>
        <dbReference type="Proteomes" id="UP000261875"/>
    </source>
</evidence>
<dbReference type="NCBIfam" id="TIGR01421">
    <property type="entry name" value="gluta_reduc_1"/>
    <property type="match status" value="1"/>
</dbReference>
<dbReference type="GO" id="GO:0045454">
    <property type="term" value="P:cell redox homeostasis"/>
    <property type="evidence" value="ECO:0007669"/>
    <property type="project" value="InterPro"/>
</dbReference>
<evidence type="ECO:0000256" key="11">
    <source>
        <dbReference type="ARBA" id="ARBA00023157"/>
    </source>
</evidence>
<dbReference type="FunFam" id="3.50.50.60:FF:000030">
    <property type="entry name" value="Glutathione reductase"/>
    <property type="match status" value="1"/>
</dbReference>
<comment type="subcellular location">
    <subcellularLocation>
        <location evidence="1">Cytoplasm</location>
    </subcellularLocation>
</comment>
<dbReference type="GO" id="GO:0004362">
    <property type="term" value="F:glutathione-disulfide reductase (NADPH) activity"/>
    <property type="evidence" value="ECO:0007669"/>
    <property type="project" value="UniProtKB-EC"/>
</dbReference>
<keyword evidence="10 18" id="KW-0560">Oxidoreductase</keyword>
<dbReference type="GO" id="GO:0050660">
    <property type="term" value="F:flavin adenine dinucleotide binding"/>
    <property type="evidence" value="ECO:0007669"/>
    <property type="project" value="InterPro"/>
</dbReference>
<evidence type="ECO:0000256" key="12">
    <source>
        <dbReference type="ARBA" id="ARBA00023284"/>
    </source>
</evidence>
<evidence type="ECO:0000256" key="8">
    <source>
        <dbReference type="ARBA" id="ARBA00022827"/>
    </source>
</evidence>
<evidence type="ECO:0000256" key="4">
    <source>
        <dbReference type="ARBA" id="ARBA00012607"/>
    </source>
</evidence>
<evidence type="ECO:0000256" key="2">
    <source>
        <dbReference type="ARBA" id="ARBA00007532"/>
    </source>
</evidence>
<dbReference type="Pfam" id="PF07992">
    <property type="entry name" value="Pyr_redox_2"/>
    <property type="match status" value="1"/>
</dbReference>
<evidence type="ECO:0000256" key="9">
    <source>
        <dbReference type="ARBA" id="ARBA00022857"/>
    </source>
</evidence>
<dbReference type="SUPFAM" id="SSF51905">
    <property type="entry name" value="FAD/NAD(P)-binding domain"/>
    <property type="match status" value="1"/>
</dbReference>
<dbReference type="GO" id="GO:0050661">
    <property type="term" value="F:NADP binding"/>
    <property type="evidence" value="ECO:0007669"/>
    <property type="project" value="InterPro"/>
</dbReference>
<feature type="binding site" evidence="16">
    <location>
        <position position="307"/>
    </location>
    <ligand>
        <name>FAD</name>
        <dbReference type="ChEBI" id="CHEBI:57692"/>
    </ligand>
</feature>
<dbReference type="Gene3D" id="3.50.50.60">
    <property type="entry name" value="FAD/NAD(P)-binding domain"/>
    <property type="match status" value="2"/>
</dbReference>
<name>A0A2U8I5V1_9GAMM</name>
<keyword evidence="11" id="KW-1015">Disulfide bond</keyword>
<keyword evidence="6" id="KW-0963">Cytoplasm</keyword>
<dbReference type="InterPro" id="IPR036188">
    <property type="entry name" value="FAD/NAD-bd_sf"/>
</dbReference>
<dbReference type="GO" id="GO:0005829">
    <property type="term" value="C:cytosol"/>
    <property type="evidence" value="ECO:0007669"/>
    <property type="project" value="TreeGrafter"/>
</dbReference>
<dbReference type="AlphaFoldDB" id="A0A2U8I5V1"/>
<dbReference type="PRINTS" id="PR00411">
    <property type="entry name" value="PNDRDTASEI"/>
</dbReference>
<dbReference type="InterPro" id="IPR023753">
    <property type="entry name" value="FAD/NAD-binding_dom"/>
</dbReference>
<gene>
    <name evidence="21" type="ORF">CCS41_08590</name>
</gene>
<dbReference type="InterPro" id="IPR012999">
    <property type="entry name" value="Pyr_OxRdtase_I_AS"/>
</dbReference>
<dbReference type="PANTHER" id="PTHR42737">
    <property type="entry name" value="GLUTATHIONE REDUCTASE"/>
    <property type="match status" value="1"/>
</dbReference>
<dbReference type="Gene3D" id="3.30.390.30">
    <property type="match status" value="1"/>
</dbReference>
<evidence type="ECO:0000256" key="10">
    <source>
        <dbReference type="ARBA" id="ARBA00023002"/>
    </source>
</evidence>
<comment type="subunit">
    <text evidence="3">Homodimer.</text>
</comment>
<organism evidence="21 22">
    <name type="scientific">Candidatus Fukatsuia symbiotica</name>
    <dbReference type="NCBI Taxonomy" id="1878942"/>
    <lineage>
        <taxon>Bacteria</taxon>
        <taxon>Pseudomonadati</taxon>
        <taxon>Pseudomonadota</taxon>
        <taxon>Gammaproteobacteria</taxon>
        <taxon>Enterobacterales</taxon>
        <taxon>Yersiniaceae</taxon>
        <taxon>Candidatus Fukatsuia</taxon>
    </lineage>
</organism>
<dbReference type="EC" id="1.8.1.7" evidence="4"/>
<evidence type="ECO:0000256" key="6">
    <source>
        <dbReference type="ARBA" id="ARBA00022490"/>
    </source>
</evidence>
<evidence type="ECO:0000259" key="20">
    <source>
        <dbReference type="Pfam" id="PF07992"/>
    </source>
</evidence>
<dbReference type="RefSeq" id="WP_072549721.1">
    <property type="nucleotide sequence ID" value="NZ_CP021659.1"/>
</dbReference>
<reference evidence="21 22" key="1">
    <citation type="submission" date="2017-05" db="EMBL/GenBank/DDBJ databases">
        <title>Genome sequence of Candidatus Fukatsuia symbiotica and Candidatus Hamiltonella defensa from Acyrthosiphon pisum strain 5D.</title>
        <authorList>
            <person name="Patel V.A."/>
            <person name="Chevignon G."/>
            <person name="Russell J.A."/>
            <person name="Oliver K.M."/>
        </authorList>
    </citation>
    <scope>NUCLEOTIDE SEQUENCE [LARGE SCALE GENOMIC DNA]</scope>
    <source>
        <strain evidence="21 22">5D</strain>
    </source>
</reference>
<keyword evidence="8 16" id="KW-0274">FAD</keyword>
<evidence type="ECO:0000313" key="21">
    <source>
        <dbReference type="EMBL" id="AWK14518.1"/>
    </source>
</evidence>
<dbReference type="KEGG" id="fsm:CCS41_08590"/>
<feature type="domain" description="FAD/NAD(P)-binding" evidence="20">
    <location>
        <begin position="5"/>
        <end position="322"/>
    </location>
</feature>
<keyword evidence="22" id="KW-1185">Reference proteome</keyword>
<dbReference type="GO" id="GO:0006749">
    <property type="term" value="P:glutathione metabolic process"/>
    <property type="evidence" value="ECO:0007669"/>
    <property type="project" value="InterPro"/>
</dbReference>